<gene>
    <name evidence="1" type="ORF">A2Z21_02980</name>
</gene>
<dbReference type="STRING" id="1817864.A2Z21_02980"/>
<name>A0A1F5UU06_FRAXR</name>
<evidence type="ECO:0000313" key="2">
    <source>
        <dbReference type="Proteomes" id="UP000179157"/>
    </source>
</evidence>
<dbReference type="AlphaFoldDB" id="A0A1F5UU06"/>
<accession>A0A1F5UU06</accession>
<proteinExistence type="predicted"/>
<dbReference type="Proteomes" id="UP000179157">
    <property type="component" value="Unassembled WGS sequence"/>
</dbReference>
<sequence>MTEHTSSQVEKAKRKLVKLLAGEPGFVGAGISMGASGQYEIVVLVKEASSPVVDKAPSEWEGIPVRTQVGGAPRKF</sequence>
<evidence type="ECO:0000313" key="1">
    <source>
        <dbReference type="EMBL" id="OGF54625.1"/>
    </source>
</evidence>
<protein>
    <submittedName>
        <fullName evidence="1">Uncharacterized protein</fullName>
    </submittedName>
</protein>
<comment type="caution">
    <text evidence="1">The sequence shown here is derived from an EMBL/GenBank/DDBJ whole genome shotgun (WGS) entry which is preliminary data.</text>
</comment>
<organism evidence="1 2">
    <name type="scientific">Fraserbacteria sp. (strain RBG_16_55_9)</name>
    <dbReference type="NCBI Taxonomy" id="1817864"/>
    <lineage>
        <taxon>Bacteria</taxon>
        <taxon>Candidatus Fraseribacteriota</taxon>
    </lineage>
</organism>
<reference evidence="1 2" key="1">
    <citation type="journal article" date="2016" name="Nat. Commun.">
        <title>Thousands of microbial genomes shed light on interconnected biogeochemical processes in an aquifer system.</title>
        <authorList>
            <person name="Anantharaman K."/>
            <person name="Brown C.T."/>
            <person name="Hug L.A."/>
            <person name="Sharon I."/>
            <person name="Castelle C.J."/>
            <person name="Probst A.J."/>
            <person name="Thomas B.C."/>
            <person name="Singh A."/>
            <person name="Wilkins M.J."/>
            <person name="Karaoz U."/>
            <person name="Brodie E.L."/>
            <person name="Williams K.H."/>
            <person name="Hubbard S.S."/>
            <person name="Banfield J.F."/>
        </authorList>
    </citation>
    <scope>NUCLEOTIDE SEQUENCE [LARGE SCALE GENOMIC DNA]</scope>
    <source>
        <strain evidence="2">RBG_16_55_9</strain>
    </source>
</reference>
<dbReference type="EMBL" id="MFGX01000075">
    <property type="protein sequence ID" value="OGF54625.1"/>
    <property type="molecule type" value="Genomic_DNA"/>
</dbReference>